<name>A0A644Z6A2_9ZZZZ</name>
<accession>A0A644Z6A2</accession>
<evidence type="ECO:0008006" key="2">
    <source>
        <dbReference type="Google" id="ProtNLM"/>
    </source>
</evidence>
<protein>
    <recommendedName>
        <fullName evidence="2">Recombinase zinc beta ribbon domain-containing protein</fullName>
    </recommendedName>
</protein>
<proteinExistence type="predicted"/>
<sequence length="183" mass="21341">MFRRVHWNNRGKKSIVWRCVSRLENTGLFCEARTVLESSLEQVMVTAINQALCNKDHFLITLQKNIETVICHENSHTLTAIDKRLTELQAELLKLASSKADYEKVGDEIYRLREEKQKAQFENLGRDELQKRITDMSSFLQEQPTALTKYDEALVRRLIEKVTVYEDKFTVEFKSGLTVDVNE</sequence>
<gene>
    <name evidence="1" type="ORF">SDC9_82937</name>
</gene>
<comment type="caution">
    <text evidence="1">The sequence shown here is derived from an EMBL/GenBank/DDBJ whole genome shotgun (WGS) entry which is preliminary data.</text>
</comment>
<dbReference type="EMBL" id="VSSQ01007577">
    <property type="protein sequence ID" value="MPM36342.1"/>
    <property type="molecule type" value="Genomic_DNA"/>
</dbReference>
<reference evidence="1" key="1">
    <citation type="submission" date="2019-08" db="EMBL/GenBank/DDBJ databases">
        <authorList>
            <person name="Kucharzyk K."/>
            <person name="Murdoch R.W."/>
            <person name="Higgins S."/>
            <person name="Loffler F."/>
        </authorList>
    </citation>
    <scope>NUCLEOTIDE SEQUENCE</scope>
</reference>
<organism evidence="1">
    <name type="scientific">bioreactor metagenome</name>
    <dbReference type="NCBI Taxonomy" id="1076179"/>
    <lineage>
        <taxon>unclassified sequences</taxon>
        <taxon>metagenomes</taxon>
        <taxon>ecological metagenomes</taxon>
    </lineage>
</organism>
<evidence type="ECO:0000313" key="1">
    <source>
        <dbReference type="EMBL" id="MPM36342.1"/>
    </source>
</evidence>
<dbReference type="AlphaFoldDB" id="A0A644Z6A2"/>